<keyword evidence="3 5" id="KW-0863">Zinc-finger</keyword>
<keyword evidence="4" id="KW-0862">Zinc</keyword>
<evidence type="ECO:0000256" key="4">
    <source>
        <dbReference type="ARBA" id="ARBA00022833"/>
    </source>
</evidence>
<dbReference type="SMART" id="SM00154">
    <property type="entry name" value="ZnF_AN1"/>
    <property type="match status" value="1"/>
</dbReference>
<protein>
    <recommendedName>
        <fullName evidence="11">Zinc finger A20 and AN1 domain-containing stress-associated protein 5</fullName>
    </recommendedName>
</protein>
<proteinExistence type="predicted"/>
<dbReference type="Proteomes" id="UP001058974">
    <property type="component" value="Chromosome 5"/>
</dbReference>
<dbReference type="PANTHER" id="PTHR10634:SF22">
    <property type="entry name" value="ZINC FINGER A20 AND AN1 DOMAIN-CONTAINING STRESS-ASSOCIATED PROTEIN 5"/>
    <property type="match status" value="1"/>
</dbReference>
<dbReference type="PROSITE" id="PS51039">
    <property type="entry name" value="ZF_AN1"/>
    <property type="match status" value="1"/>
</dbReference>
<name>A0A9D5AKB4_PEA</name>
<comment type="caution">
    <text evidence="9">The sequence shown here is derived from an EMBL/GenBank/DDBJ whole genome shotgun (WGS) entry which is preliminary data.</text>
</comment>
<reference evidence="9 10" key="1">
    <citation type="journal article" date="2022" name="Nat. Genet.">
        <title>Improved pea reference genome and pan-genome highlight genomic features and evolutionary characteristics.</title>
        <authorList>
            <person name="Yang T."/>
            <person name="Liu R."/>
            <person name="Luo Y."/>
            <person name="Hu S."/>
            <person name="Wang D."/>
            <person name="Wang C."/>
            <person name="Pandey M.K."/>
            <person name="Ge S."/>
            <person name="Xu Q."/>
            <person name="Li N."/>
            <person name="Li G."/>
            <person name="Huang Y."/>
            <person name="Saxena R.K."/>
            <person name="Ji Y."/>
            <person name="Li M."/>
            <person name="Yan X."/>
            <person name="He Y."/>
            <person name="Liu Y."/>
            <person name="Wang X."/>
            <person name="Xiang C."/>
            <person name="Varshney R.K."/>
            <person name="Ding H."/>
            <person name="Gao S."/>
            <person name="Zong X."/>
        </authorList>
    </citation>
    <scope>NUCLEOTIDE SEQUENCE [LARGE SCALE GENOMIC DNA]</scope>
    <source>
        <strain evidence="9 10">cv. Zhongwan 6</strain>
    </source>
</reference>
<keyword evidence="10" id="KW-1185">Reference proteome</keyword>
<dbReference type="PROSITE" id="PS51036">
    <property type="entry name" value="ZF_A20"/>
    <property type="match status" value="1"/>
</dbReference>
<evidence type="ECO:0008006" key="11">
    <source>
        <dbReference type="Google" id="ProtNLM"/>
    </source>
</evidence>
<dbReference type="InterPro" id="IPR035896">
    <property type="entry name" value="AN1-like_Znf"/>
</dbReference>
<dbReference type="GO" id="GO:0003677">
    <property type="term" value="F:DNA binding"/>
    <property type="evidence" value="ECO:0007669"/>
    <property type="project" value="InterPro"/>
</dbReference>
<gene>
    <name evidence="9" type="ORF">KIW84_055737</name>
</gene>
<feature type="domain" description="AN1-type" evidence="8">
    <location>
        <begin position="99"/>
        <end position="145"/>
    </location>
</feature>
<dbReference type="Pfam" id="PF01428">
    <property type="entry name" value="zf-AN1"/>
    <property type="match status" value="1"/>
</dbReference>
<accession>A0A9D5AKB4</accession>
<organism evidence="9 10">
    <name type="scientific">Pisum sativum</name>
    <name type="common">Garden pea</name>
    <name type="synonym">Lathyrus oleraceus</name>
    <dbReference type="NCBI Taxonomy" id="3888"/>
    <lineage>
        <taxon>Eukaryota</taxon>
        <taxon>Viridiplantae</taxon>
        <taxon>Streptophyta</taxon>
        <taxon>Embryophyta</taxon>
        <taxon>Tracheophyta</taxon>
        <taxon>Spermatophyta</taxon>
        <taxon>Magnoliopsida</taxon>
        <taxon>eudicotyledons</taxon>
        <taxon>Gunneridae</taxon>
        <taxon>Pentapetalae</taxon>
        <taxon>rosids</taxon>
        <taxon>fabids</taxon>
        <taxon>Fabales</taxon>
        <taxon>Fabaceae</taxon>
        <taxon>Papilionoideae</taxon>
        <taxon>50 kb inversion clade</taxon>
        <taxon>NPAAA clade</taxon>
        <taxon>Hologalegina</taxon>
        <taxon>IRL clade</taxon>
        <taxon>Fabeae</taxon>
        <taxon>Lathyrus</taxon>
    </lineage>
</organism>
<feature type="domain" description="A20-type" evidence="7">
    <location>
        <begin position="15"/>
        <end position="49"/>
    </location>
</feature>
<dbReference type="Pfam" id="PF01754">
    <property type="entry name" value="zf-A20"/>
    <property type="match status" value="1"/>
</dbReference>
<sequence>MAQRTENEETEFKVPETISLCINNCGVIGNPSTNNMCQNCFTASTVTTSSTVGIGITGTGIAPQSSRSVRSPKRSLPEESSSVVTDRTSSDQPMVSEAKRVVSRCSGCRRKVGLTGFRCRCGDLFCSEHRYSDRHDCSYDYKGAGREAIARENPVIRAAKIVKV</sequence>
<evidence type="ECO:0000256" key="6">
    <source>
        <dbReference type="SAM" id="MobiDB-lite"/>
    </source>
</evidence>
<evidence type="ECO:0000259" key="8">
    <source>
        <dbReference type="PROSITE" id="PS51039"/>
    </source>
</evidence>
<evidence type="ECO:0000313" key="10">
    <source>
        <dbReference type="Proteomes" id="UP001058974"/>
    </source>
</evidence>
<evidence type="ECO:0000256" key="1">
    <source>
        <dbReference type="ARBA" id="ARBA00003732"/>
    </source>
</evidence>
<dbReference type="InterPro" id="IPR002653">
    <property type="entry name" value="Znf_A20"/>
</dbReference>
<dbReference type="Gene3D" id="1.20.5.4770">
    <property type="match status" value="1"/>
</dbReference>
<evidence type="ECO:0000313" key="9">
    <source>
        <dbReference type="EMBL" id="KAI5410349.1"/>
    </source>
</evidence>
<dbReference type="FunFam" id="4.10.1110.10:FF:000001">
    <property type="entry name" value="Zinc finger AN1-type containing 6"/>
    <property type="match status" value="1"/>
</dbReference>
<dbReference type="Gramene" id="PSAT_LOCUS20959_t1">
    <property type="protein sequence ID" value="CAL5201760.1"/>
    <property type="gene ID" value="PSAT_LOCUS20959"/>
</dbReference>
<dbReference type="GO" id="GO:0016567">
    <property type="term" value="P:protein ubiquitination"/>
    <property type="evidence" value="ECO:0007669"/>
    <property type="project" value="TreeGrafter"/>
</dbReference>
<dbReference type="SUPFAM" id="SSF118310">
    <property type="entry name" value="AN1-like Zinc finger"/>
    <property type="match status" value="1"/>
</dbReference>
<comment type="function">
    <text evidence="1">May be involved in environmental stress response.</text>
</comment>
<dbReference type="Gramene" id="Psat05G0573700-T1">
    <property type="protein sequence ID" value="KAI5410349.1"/>
    <property type="gene ID" value="KIW84_055737"/>
</dbReference>
<dbReference type="AlphaFoldDB" id="A0A9D5AKB4"/>
<evidence type="ECO:0000259" key="7">
    <source>
        <dbReference type="PROSITE" id="PS51036"/>
    </source>
</evidence>
<dbReference type="GO" id="GO:0008270">
    <property type="term" value="F:zinc ion binding"/>
    <property type="evidence" value="ECO:0007669"/>
    <property type="project" value="UniProtKB-KW"/>
</dbReference>
<feature type="region of interest" description="Disordered" evidence="6">
    <location>
        <begin position="58"/>
        <end position="92"/>
    </location>
</feature>
<evidence type="ECO:0000256" key="2">
    <source>
        <dbReference type="ARBA" id="ARBA00022723"/>
    </source>
</evidence>
<feature type="compositionally biased region" description="Low complexity" evidence="6">
    <location>
        <begin position="78"/>
        <end position="91"/>
    </location>
</feature>
<evidence type="ECO:0000256" key="5">
    <source>
        <dbReference type="PROSITE-ProRule" id="PRU00449"/>
    </source>
</evidence>
<dbReference type="InterPro" id="IPR000058">
    <property type="entry name" value="Znf_AN1"/>
</dbReference>
<dbReference type="OrthoDB" id="428577at2759"/>
<dbReference type="SUPFAM" id="SSF57716">
    <property type="entry name" value="Glucocorticoid receptor-like (DNA-binding domain)"/>
    <property type="match status" value="1"/>
</dbReference>
<keyword evidence="2" id="KW-0479">Metal-binding</keyword>
<dbReference type="GO" id="GO:0004842">
    <property type="term" value="F:ubiquitin-protein transferase activity"/>
    <property type="evidence" value="ECO:0007669"/>
    <property type="project" value="TreeGrafter"/>
</dbReference>
<dbReference type="PANTHER" id="PTHR10634">
    <property type="entry name" value="AN1-TYPE ZINC FINGER PROTEIN"/>
    <property type="match status" value="1"/>
</dbReference>
<dbReference type="EMBL" id="JAMSHJ010000005">
    <property type="protein sequence ID" value="KAI5410349.1"/>
    <property type="molecule type" value="Genomic_DNA"/>
</dbReference>
<dbReference type="FunFam" id="1.20.5.4770:FF:000006">
    <property type="entry name" value="Zinc finger A20 and AN1 domain-containing stress-associated protein 1"/>
    <property type="match status" value="1"/>
</dbReference>
<evidence type="ECO:0000256" key="3">
    <source>
        <dbReference type="ARBA" id="ARBA00022771"/>
    </source>
</evidence>
<dbReference type="SMART" id="SM00259">
    <property type="entry name" value="ZnF_A20"/>
    <property type="match status" value="1"/>
</dbReference>
<dbReference type="Gramene" id="Psat5g204600.1">
    <property type="protein sequence ID" value="Psat5g204600.1.cds1"/>
    <property type="gene ID" value="Psat5g204600"/>
</dbReference>
<dbReference type="Gene3D" id="4.10.1110.10">
    <property type="entry name" value="AN1-like Zinc finger"/>
    <property type="match status" value="1"/>
</dbReference>
<dbReference type="InterPro" id="IPR050652">
    <property type="entry name" value="AN1_A20_ZnFinger"/>
</dbReference>